<name>A0A7Y9Y1K5_9SPHN</name>
<reference evidence="2 3" key="1">
    <citation type="submission" date="2020-07" db="EMBL/GenBank/DDBJ databases">
        <title>Genomic Encyclopedia of Type Strains, Phase IV (KMG-IV): sequencing the most valuable type-strain genomes for metagenomic binning, comparative biology and taxonomic classification.</title>
        <authorList>
            <person name="Goeker M."/>
        </authorList>
    </citation>
    <scope>NUCLEOTIDE SEQUENCE [LARGE SCALE GENOMIC DNA]</scope>
    <source>
        <strain evidence="2 3">DSM 29043</strain>
    </source>
</reference>
<evidence type="ECO:0000313" key="3">
    <source>
        <dbReference type="Proteomes" id="UP000522081"/>
    </source>
</evidence>
<keyword evidence="1" id="KW-0732">Signal</keyword>
<proteinExistence type="predicted"/>
<dbReference type="AlphaFoldDB" id="A0A7Y9Y1K5"/>
<organism evidence="2 3">
    <name type="scientific">Novosphingobium marinum</name>
    <dbReference type="NCBI Taxonomy" id="1514948"/>
    <lineage>
        <taxon>Bacteria</taxon>
        <taxon>Pseudomonadati</taxon>
        <taxon>Pseudomonadota</taxon>
        <taxon>Alphaproteobacteria</taxon>
        <taxon>Sphingomonadales</taxon>
        <taxon>Sphingomonadaceae</taxon>
        <taxon>Novosphingobium</taxon>
    </lineage>
</organism>
<evidence type="ECO:0000256" key="1">
    <source>
        <dbReference type="SAM" id="SignalP"/>
    </source>
</evidence>
<gene>
    <name evidence="2" type="ORF">FHS75_003284</name>
</gene>
<feature type="chain" id="PRO_5031375835" description="Secreted protein" evidence="1">
    <location>
        <begin position="25"/>
        <end position="130"/>
    </location>
</feature>
<feature type="signal peptide" evidence="1">
    <location>
        <begin position="1"/>
        <end position="24"/>
    </location>
</feature>
<accession>A0A7Y9Y1K5</accession>
<evidence type="ECO:0000313" key="2">
    <source>
        <dbReference type="EMBL" id="NYH96931.1"/>
    </source>
</evidence>
<dbReference type="RefSeq" id="WP_179408735.1">
    <property type="nucleotide sequence ID" value="NZ_BMGF01000011.1"/>
</dbReference>
<keyword evidence="3" id="KW-1185">Reference proteome</keyword>
<dbReference type="Proteomes" id="UP000522081">
    <property type="component" value="Unassembled WGS sequence"/>
</dbReference>
<protein>
    <recommendedName>
        <fullName evidence="4">Secreted protein</fullName>
    </recommendedName>
</protein>
<comment type="caution">
    <text evidence="2">The sequence shown here is derived from an EMBL/GenBank/DDBJ whole genome shotgun (WGS) entry which is preliminary data.</text>
</comment>
<sequence>MRSMRSLGIATMLAGAAVTAPAMASPSDVNAQAFYANAQAVQARGMAAMFDKRLKPMVKQIEDAGARARAANEAATSRGEPLYCVPPAAKKKGLSSKQVIAMLGRMPEGERRVNTLQKAWLTVLTREYPC</sequence>
<dbReference type="EMBL" id="JACBZF010000009">
    <property type="protein sequence ID" value="NYH96931.1"/>
    <property type="molecule type" value="Genomic_DNA"/>
</dbReference>
<evidence type="ECO:0008006" key="4">
    <source>
        <dbReference type="Google" id="ProtNLM"/>
    </source>
</evidence>